<feature type="domain" description="IrrE N-terminal-like" evidence="1">
    <location>
        <begin position="51"/>
        <end position="149"/>
    </location>
</feature>
<proteinExistence type="predicted"/>
<name>A0A2N5PZ06_MEDGN</name>
<comment type="caution">
    <text evidence="2">The sequence shown here is derived from an EMBL/GenBank/DDBJ whole genome shotgun (WGS) entry which is preliminary data.</text>
</comment>
<dbReference type="InterPro" id="IPR010359">
    <property type="entry name" value="IrrE_HExxH"/>
</dbReference>
<organism evidence="2 3">
    <name type="scientific">Mediterraneibacter gnavus</name>
    <name type="common">Ruminococcus gnavus</name>
    <dbReference type="NCBI Taxonomy" id="33038"/>
    <lineage>
        <taxon>Bacteria</taxon>
        <taxon>Bacillati</taxon>
        <taxon>Bacillota</taxon>
        <taxon>Clostridia</taxon>
        <taxon>Lachnospirales</taxon>
        <taxon>Lachnospiraceae</taxon>
        <taxon>Mediterraneibacter</taxon>
    </lineage>
</organism>
<dbReference type="Gene3D" id="1.10.10.2910">
    <property type="match status" value="1"/>
</dbReference>
<dbReference type="EMBL" id="NIHW01000023">
    <property type="protein sequence ID" value="PLT85728.1"/>
    <property type="molecule type" value="Genomic_DNA"/>
</dbReference>
<evidence type="ECO:0000259" key="1">
    <source>
        <dbReference type="Pfam" id="PF06114"/>
    </source>
</evidence>
<gene>
    <name evidence="2" type="ORF">CDL20_09580</name>
</gene>
<dbReference type="AlphaFoldDB" id="A0A2N5PZ06"/>
<evidence type="ECO:0000313" key="3">
    <source>
        <dbReference type="Proteomes" id="UP000234840"/>
    </source>
</evidence>
<reference evidence="2 3" key="1">
    <citation type="journal article" date="2017" name="Genome Med.">
        <title>A novel Ruminococcus gnavus clade enriched in inflammatory bowel disease patients.</title>
        <authorList>
            <person name="Hall A.B."/>
            <person name="Yassour M."/>
            <person name="Sauk J."/>
            <person name="Garner A."/>
            <person name="Jiang X."/>
            <person name="Arthur T."/>
            <person name="Lagoudas G.K."/>
            <person name="Vatanen T."/>
            <person name="Fornelos N."/>
            <person name="Wilson R."/>
            <person name="Bertha M."/>
            <person name="Cohen M."/>
            <person name="Garber J."/>
            <person name="Khalili H."/>
            <person name="Gevers D."/>
            <person name="Ananthakrishnan A.N."/>
            <person name="Kugathasan S."/>
            <person name="Lander E.S."/>
            <person name="Blainey P."/>
            <person name="Vlamakis H."/>
            <person name="Xavier R.J."/>
            <person name="Huttenhower C."/>
        </authorList>
    </citation>
    <scope>NUCLEOTIDE SEQUENCE [LARGE SCALE GENOMIC DNA]</scope>
    <source>
        <strain evidence="2 3">RJX1128</strain>
    </source>
</reference>
<accession>A0A2N5PZ06</accession>
<sequence length="187" mass="21468">MTIETIADTVKQLQNKYDETDPFRLAKAMKITVKLRPMGIYEGCCKGFFLISRRMKHITINSDLPELLQKVVLSHELGHCVLHADSATSAPFHEVTLFDNTDHKEYEANIFAAELLLPDEQVLALLNDDLFFFDVAKKLCVPFEMLDFKFRVLKRKGYKVESPVVSQGDFLKKLEKITDTKSYNESC</sequence>
<protein>
    <recommendedName>
        <fullName evidence="1">IrrE N-terminal-like domain-containing protein</fullName>
    </recommendedName>
</protein>
<evidence type="ECO:0000313" key="2">
    <source>
        <dbReference type="EMBL" id="PLT85728.1"/>
    </source>
</evidence>
<dbReference type="Pfam" id="PF06114">
    <property type="entry name" value="Peptidase_M78"/>
    <property type="match status" value="1"/>
</dbReference>
<dbReference type="Proteomes" id="UP000234840">
    <property type="component" value="Unassembled WGS sequence"/>
</dbReference>
<dbReference type="RefSeq" id="WP_101882580.1">
    <property type="nucleotide sequence ID" value="NZ_NIHW01000023.1"/>
</dbReference>